<dbReference type="InterPro" id="IPR003615">
    <property type="entry name" value="HNH_nuc"/>
</dbReference>
<dbReference type="SMART" id="SM00507">
    <property type="entry name" value="HNHc"/>
    <property type="match status" value="1"/>
</dbReference>
<keyword evidence="3" id="KW-1185">Reference proteome</keyword>
<dbReference type="RefSeq" id="WP_064609781.1">
    <property type="nucleotide sequence ID" value="NZ_LXHB01000008.1"/>
</dbReference>
<comment type="caution">
    <text evidence="2">The sequence shown here is derived from an EMBL/GenBank/DDBJ whole genome shotgun (WGS) entry which is preliminary data.</text>
</comment>
<evidence type="ECO:0000313" key="2">
    <source>
        <dbReference type="EMBL" id="OAU97966.1"/>
    </source>
</evidence>
<evidence type="ECO:0000313" key="3">
    <source>
        <dbReference type="Proteomes" id="UP000078228"/>
    </source>
</evidence>
<organism evidence="2 3">
    <name type="scientific">Moraxella catarrhalis</name>
    <name type="common">Branhamella catarrhalis</name>
    <dbReference type="NCBI Taxonomy" id="480"/>
    <lineage>
        <taxon>Bacteria</taxon>
        <taxon>Pseudomonadati</taxon>
        <taxon>Pseudomonadota</taxon>
        <taxon>Gammaproteobacteria</taxon>
        <taxon>Moraxellales</taxon>
        <taxon>Moraxellaceae</taxon>
        <taxon>Moraxella</taxon>
    </lineage>
</organism>
<dbReference type="EMBL" id="LXHC01000004">
    <property type="protein sequence ID" value="OAU97966.1"/>
    <property type="molecule type" value="Genomic_DNA"/>
</dbReference>
<dbReference type="PATRIC" id="fig|480.237.peg.880"/>
<name>A0A198UNN2_MORCA</name>
<dbReference type="Proteomes" id="UP000078228">
    <property type="component" value="Unassembled WGS sequence"/>
</dbReference>
<dbReference type="CDD" id="cd00085">
    <property type="entry name" value="HNHc"/>
    <property type="match status" value="1"/>
</dbReference>
<dbReference type="OrthoDB" id="9815372at2"/>
<dbReference type="eggNOG" id="COG1403">
    <property type="taxonomic scope" value="Bacteria"/>
</dbReference>
<gene>
    <name evidence="2" type="ORF">AO384_0213</name>
</gene>
<accession>A0A198UNN2</accession>
<feature type="domain" description="HNH nuclease" evidence="1">
    <location>
        <begin position="203"/>
        <end position="255"/>
    </location>
</feature>
<reference evidence="2 3" key="1">
    <citation type="journal article" date="2016" name="Genome Biol. Evol.">
        <title>Comparative Genomic Analyses of the Moraxella catarrhalis Serosensitive and Seroresistant Lineages Demonstrate Their Independent Evolution.</title>
        <authorList>
            <person name="Earl J.P."/>
            <person name="de Vries S.P."/>
            <person name="Ahmed A."/>
            <person name="Powell E."/>
            <person name="Schultz M.P."/>
            <person name="Hermans P.W."/>
            <person name="Hill D.J."/>
            <person name="Zhou Z."/>
            <person name="Constantinidou C.I."/>
            <person name="Hu F.Z."/>
            <person name="Bootsma H.J."/>
            <person name="Ehrlich G.D."/>
        </authorList>
    </citation>
    <scope>NUCLEOTIDE SEQUENCE [LARGE SCALE GENOMIC DNA]</scope>
    <source>
        <strain evidence="2 3">Z7542</strain>
    </source>
</reference>
<dbReference type="AlphaFoldDB" id="A0A198UNN2"/>
<evidence type="ECO:0000259" key="1">
    <source>
        <dbReference type="SMART" id="SM00507"/>
    </source>
</evidence>
<protein>
    <recommendedName>
        <fullName evidence="1">HNH nuclease domain-containing protein</fullName>
    </recommendedName>
</protein>
<proteinExistence type="predicted"/>
<sequence>MKKINVFDELINNTKRMVDHLVEFQLQPRVSLDLQLDTKLATPEGVQIDSLSELTTDETGVFAYYGRKVVLFIPDHGYGNSFDQVKNGDLNAGKKVHFTQCKTLDDMANNNRLNRYHINKNQNGLFEIVNNVGDTHTTKLMPCHHCLKLLNYNGYSSIETQAIFRQNFDFLAFFNGDYQTKFAKLPEYVGQNKGGYAEDWSTISRNFKKSKGYLCQVCGVNLSGYQHLADVHHIDGVKQNNSQHNLMCLCKLCHANQPNHAHMSISDEIKKQIQQLRWQQRLL</sequence>